<feature type="domain" description="Ig-like" evidence="3">
    <location>
        <begin position="44"/>
        <end position="134"/>
    </location>
</feature>
<evidence type="ECO:0000256" key="2">
    <source>
        <dbReference type="SAM" id="SignalP"/>
    </source>
</evidence>
<evidence type="ECO:0000313" key="5">
    <source>
        <dbReference type="Proteomes" id="UP001159427"/>
    </source>
</evidence>
<dbReference type="InterPro" id="IPR013783">
    <property type="entry name" value="Ig-like_fold"/>
</dbReference>
<dbReference type="Pfam" id="PF07679">
    <property type="entry name" value="I-set"/>
    <property type="match status" value="1"/>
</dbReference>
<proteinExistence type="predicted"/>
<gene>
    <name evidence="4" type="ORF">PEVE_00028552</name>
</gene>
<dbReference type="InterPro" id="IPR007110">
    <property type="entry name" value="Ig-like_dom"/>
</dbReference>
<sequence length="284" mass="31413">MAYEQGTASLFSLGVLLIQIYASDSQSVVRSKGVKLGHQNGTSRGVHLITSSDVTVRVGEQLHLNCTVVGADNSSKYQLSWYHGKQKLGENVIAKLRNNTVQVNIDPVDWNNNGTYLCKETANSGLQPRSVVVRVGDIPSSPQNVWINNVEFEPRIHWTAPKHPGGLPLSYVVKEPLLCKNDTRSDNPHCSLCQKHLILGTDVNMFMCTLNGFSPLEGIVYEAIVEVKNALGFNTSSPVEFKANKYEIFLTTPQPAKAFTAKEVQPATTVKLSWKDPRELNFFV</sequence>
<keyword evidence="5" id="KW-1185">Reference proteome</keyword>
<dbReference type="Proteomes" id="UP001159427">
    <property type="component" value="Unassembled WGS sequence"/>
</dbReference>
<comment type="caution">
    <text evidence="4">The sequence shown here is derived from an EMBL/GenBank/DDBJ whole genome shotgun (WGS) entry which is preliminary data.</text>
</comment>
<keyword evidence="1" id="KW-0677">Repeat</keyword>
<accession>A0ABN8ST71</accession>
<dbReference type="PROSITE" id="PS50835">
    <property type="entry name" value="IG_LIKE"/>
    <property type="match status" value="1"/>
</dbReference>
<evidence type="ECO:0000313" key="4">
    <source>
        <dbReference type="EMBL" id="CAH3194769.1"/>
    </source>
</evidence>
<dbReference type="EMBL" id="CALNXI010003969">
    <property type="protein sequence ID" value="CAH3194769.1"/>
    <property type="molecule type" value="Genomic_DNA"/>
</dbReference>
<protein>
    <recommendedName>
        <fullName evidence="3">Ig-like domain-containing protein</fullName>
    </recommendedName>
</protein>
<dbReference type="InterPro" id="IPR036179">
    <property type="entry name" value="Ig-like_dom_sf"/>
</dbReference>
<evidence type="ECO:0000256" key="1">
    <source>
        <dbReference type="ARBA" id="ARBA00022737"/>
    </source>
</evidence>
<reference evidence="4 5" key="1">
    <citation type="submission" date="2022-05" db="EMBL/GenBank/DDBJ databases">
        <authorList>
            <consortium name="Genoscope - CEA"/>
            <person name="William W."/>
        </authorList>
    </citation>
    <scope>NUCLEOTIDE SEQUENCE [LARGE SCALE GENOMIC DNA]</scope>
</reference>
<dbReference type="Gene3D" id="2.60.40.10">
    <property type="entry name" value="Immunoglobulins"/>
    <property type="match status" value="1"/>
</dbReference>
<feature type="non-terminal residue" evidence="4">
    <location>
        <position position="284"/>
    </location>
</feature>
<evidence type="ECO:0000259" key="3">
    <source>
        <dbReference type="PROSITE" id="PS50835"/>
    </source>
</evidence>
<keyword evidence="2" id="KW-0732">Signal</keyword>
<dbReference type="InterPro" id="IPR036116">
    <property type="entry name" value="FN3_sf"/>
</dbReference>
<dbReference type="SMART" id="SM00409">
    <property type="entry name" value="IG"/>
    <property type="match status" value="1"/>
</dbReference>
<name>A0ABN8ST71_9CNID</name>
<dbReference type="SUPFAM" id="SSF49265">
    <property type="entry name" value="Fibronectin type III"/>
    <property type="match status" value="1"/>
</dbReference>
<organism evidence="4 5">
    <name type="scientific">Porites evermanni</name>
    <dbReference type="NCBI Taxonomy" id="104178"/>
    <lineage>
        <taxon>Eukaryota</taxon>
        <taxon>Metazoa</taxon>
        <taxon>Cnidaria</taxon>
        <taxon>Anthozoa</taxon>
        <taxon>Hexacorallia</taxon>
        <taxon>Scleractinia</taxon>
        <taxon>Fungiina</taxon>
        <taxon>Poritidae</taxon>
        <taxon>Porites</taxon>
    </lineage>
</organism>
<dbReference type="InterPro" id="IPR013098">
    <property type="entry name" value="Ig_I-set"/>
</dbReference>
<dbReference type="SUPFAM" id="SSF48726">
    <property type="entry name" value="Immunoglobulin"/>
    <property type="match status" value="1"/>
</dbReference>
<feature type="signal peptide" evidence="2">
    <location>
        <begin position="1"/>
        <end position="25"/>
    </location>
</feature>
<feature type="chain" id="PRO_5047361361" description="Ig-like domain-containing protein" evidence="2">
    <location>
        <begin position="26"/>
        <end position="284"/>
    </location>
</feature>
<dbReference type="InterPro" id="IPR003599">
    <property type="entry name" value="Ig_sub"/>
</dbReference>